<keyword evidence="7" id="KW-0915">Sodium</keyword>
<sequence length="198" mass="23050">MQAFDLGSKDISERPPLRHQGDQTSWRSKKQMANEISERISLEKNKSVKGYASKVFKESSVSAVSAIVSTHNRPRKFFRILVFVLFTTGFLYQCVKFFTYILTYPTVVNIEIDRPTEYLAPAYTFCNYNRYLKNKSENNLTFFLEKVSSAIRQRLFSFPNNFNAGPSSLHPFYNDKKLEYNKINIGKRFVFISIEMAV</sequence>
<accession>A0A8X7CGJ1</accession>
<evidence type="ECO:0000256" key="12">
    <source>
        <dbReference type="RuleBase" id="RU000679"/>
    </source>
</evidence>
<evidence type="ECO:0000256" key="11">
    <source>
        <dbReference type="ARBA" id="ARBA00023303"/>
    </source>
</evidence>
<evidence type="ECO:0000256" key="4">
    <source>
        <dbReference type="ARBA" id="ARBA00022461"/>
    </source>
</evidence>
<evidence type="ECO:0000256" key="9">
    <source>
        <dbReference type="ARBA" id="ARBA00023136"/>
    </source>
</evidence>
<evidence type="ECO:0000256" key="10">
    <source>
        <dbReference type="ARBA" id="ARBA00023201"/>
    </source>
</evidence>
<evidence type="ECO:0000256" key="5">
    <source>
        <dbReference type="ARBA" id="ARBA00022692"/>
    </source>
</evidence>
<dbReference type="Pfam" id="PF00858">
    <property type="entry name" value="ASC"/>
    <property type="match status" value="1"/>
</dbReference>
<keyword evidence="11 12" id="KW-0407">Ion channel</keyword>
<dbReference type="InterPro" id="IPR001873">
    <property type="entry name" value="ENaC"/>
</dbReference>
<dbReference type="GO" id="GO:0016020">
    <property type="term" value="C:membrane"/>
    <property type="evidence" value="ECO:0007669"/>
    <property type="project" value="UniProtKB-SubCell"/>
</dbReference>
<keyword evidence="4 12" id="KW-0894">Sodium channel</keyword>
<dbReference type="GO" id="GO:0005272">
    <property type="term" value="F:sodium channel activity"/>
    <property type="evidence" value="ECO:0007669"/>
    <property type="project" value="UniProtKB-KW"/>
</dbReference>
<name>A0A8X7CGJ1_9ARAC</name>
<protein>
    <submittedName>
        <fullName evidence="15">Uncharacterized protein</fullName>
    </submittedName>
</protein>
<feature type="region of interest" description="Disordered" evidence="13">
    <location>
        <begin position="1"/>
        <end position="29"/>
    </location>
</feature>
<reference evidence="15" key="1">
    <citation type="submission" date="2020-08" db="EMBL/GenBank/DDBJ databases">
        <title>Multicomponent nature underlies the extraordinary mechanical properties of spider dragline silk.</title>
        <authorList>
            <person name="Kono N."/>
            <person name="Nakamura H."/>
            <person name="Mori M."/>
            <person name="Yoshida Y."/>
            <person name="Ohtoshi R."/>
            <person name="Malay A.D."/>
            <person name="Moran D.A.P."/>
            <person name="Tomita M."/>
            <person name="Numata K."/>
            <person name="Arakawa K."/>
        </authorList>
    </citation>
    <scope>NUCLEOTIDE SEQUENCE</scope>
</reference>
<comment type="subcellular location">
    <subcellularLocation>
        <location evidence="1">Membrane</location>
        <topology evidence="1">Multi-pass membrane protein</topology>
    </subcellularLocation>
</comment>
<proteinExistence type="inferred from homology"/>
<evidence type="ECO:0000256" key="14">
    <source>
        <dbReference type="SAM" id="Phobius"/>
    </source>
</evidence>
<evidence type="ECO:0000256" key="2">
    <source>
        <dbReference type="ARBA" id="ARBA00007193"/>
    </source>
</evidence>
<evidence type="ECO:0000313" key="15">
    <source>
        <dbReference type="EMBL" id="GFY65796.1"/>
    </source>
</evidence>
<comment type="similarity">
    <text evidence="2 12">Belongs to the amiloride-sensitive sodium channel (TC 1.A.6) family.</text>
</comment>
<keyword evidence="8 12" id="KW-0406">Ion transport</keyword>
<keyword evidence="10 12" id="KW-0739">Sodium transport</keyword>
<evidence type="ECO:0000313" key="16">
    <source>
        <dbReference type="Proteomes" id="UP000886998"/>
    </source>
</evidence>
<feature type="transmembrane region" description="Helical" evidence="14">
    <location>
        <begin position="80"/>
        <end position="102"/>
    </location>
</feature>
<evidence type="ECO:0000256" key="3">
    <source>
        <dbReference type="ARBA" id="ARBA00022448"/>
    </source>
</evidence>
<comment type="caution">
    <text evidence="15">The sequence shown here is derived from an EMBL/GenBank/DDBJ whole genome shotgun (WGS) entry which is preliminary data.</text>
</comment>
<dbReference type="AlphaFoldDB" id="A0A8X7CGJ1"/>
<dbReference type="Proteomes" id="UP000886998">
    <property type="component" value="Unassembled WGS sequence"/>
</dbReference>
<organism evidence="15 16">
    <name type="scientific">Trichonephila inaurata madagascariensis</name>
    <dbReference type="NCBI Taxonomy" id="2747483"/>
    <lineage>
        <taxon>Eukaryota</taxon>
        <taxon>Metazoa</taxon>
        <taxon>Ecdysozoa</taxon>
        <taxon>Arthropoda</taxon>
        <taxon>Chelicerata</taxon>
        <taxon>Arachnida</taxon>
        <taxon>Araneae</taxon>
        <taxon>Araneomorphae</taxon>
        <taxon>Entelegynae</taxon>
        <taxon>Araneoidea</taxon>
        <taxon>Nephilidae</taxon>
        <taxon>Trichonephila</taxon>
        <taxon>Trichonephila inaurata</taxon>
    </lineage>
</organism>
<dbReference type="EMBL" id="BMAV01015689">
    <property type="protein sequence ID" value="GFY65796.1"/>
    <property type="molecule type" value="Genomic_DNA"/>
</dbReference>
<gene>
    <name evidence="15" type="primary">NCL1_22801</name>
    <name evidence="15" type="ORF">TNIN_117681</name>
</gene>
<evidence type="ECO:0000256" key="13">
    <source>
        <dbReference type="SAM" id="MobiDB-lite"/>
    </source>
</evidence>
<keyword evidence="3 12" id="KW-0813">Transport</keyword>
<keyword evidence="9 14" id="KW-0472">Membrane</keyword>
<evidence type="ECO:0000256" key="1">
    <source>
        <dbReference type="ARBA" id="ARBA00004141"/>
    </source>
</evidence>
<evidence type="ECO:0000256" key="6">
    <source>
        <dbReference type="ARBA" id="ARBA00022989"/>
    </source>
</evidence>
<keyword evidence="6 14" id="KW-1133">Transmembrane helix</keyword>
<evidence type="ECO:0000256" key="8">
    <source>
        <dbReference type="ARBA" id="ARBA00023065"/>
    </source>
</evidence>
<feature type="compositionally biased region" description="Basic and acidic residues" evidence="13">
    <location>
        <begin position="7"/>
        <end position="21"/>
    </location>
</feature>
<keyword evidence="16" id="KW-1185">Reference proteome</keyword>
<keyword evidence="5 12" id="KW-0812">Transmembrane</keyword>
<evidence type="ECO:0000256" key="7">
    <source>
        <dbReference type="ARBA" id="ARBA00023053"/>
    </source>
</evidence>